<evidence type="ECO:0000256" key="1">
    <source>
        <dbReference type="ARBA" id="ARBA00023054"/>
    </source>
</evidence>
<comment type="caution">
    <text evidence="5">The sequence shown here is derived from an EMBL/GenBank/DDBJ whole genome shotgun (WGS) entry which is preliminary data.</text>
</comment>
<keyword evidence="2" id="KW-0479">Metal-binding</keyword>
<gene>
    <name evidence="5" type="ORF">DGYR_LOCUS13058</name>
</gene>
<keyword evidence="1 3" id="KW-0175">Coiled coil</keyword>
<dbReference type="PANTHER" id="PTHR31915">
    <property type="entry name" value="SKICH DOMAIN-CONTAINING PROTEIN"/>
    <property type="match status" value="1"/>
</dbReference>
<sequence length="779" mass="90433">MTDFETFEKIPQQTITEEKMNFAQVIFQNIQESYQTGLNFDCKYSFSSAMQYNSRDWVGLYKVGWSSANEYIHYVWAKEPNEKLEADVTFPATCIPNDDTEIYQFCYITSTGGMRGASMPFQFRSFIPEELVQVEDDTGLLIVKKRTNVLEEQLSKVMKEKEVIYNQLEETRQQNFQNEKKIIELEGEITHIETELESQTKLLRGERDALEENLDKCRQSLKEKTVALDLALTVEEELKNQVAVLERELGMISKKEIEMLRQTDKVQGENKNLNEKIELLDSALAERSQKEECYMKRFTEMKTMLGNLEVKHSALQKTYDDTLIRLKGEIAISKHYKDDISTLSERLTNYEDKLSAGEESKSIMRKELSSIKEFNAKLNQKFEHSTSENANLKMRLSELETLLQDQSKETNRAVEEEREKYRSIKSLYDKLKTESKDMVADGSRMALQTAYDEVRSRFSKFQKENVDLKRLLTDIENLNKDYEQREEHLMKENEDLKRRLQMAGEEYRTKYVECMKLQKQCTKLERKADLTDSMIKGNVGSNDVTCEAYVCSSDSVCQTNEAEVHEIELHNKIKELLQQQEHTDRHLERVKVQAAESQSTIEKLNNELEEMKKIYLKKCAEVDELRNKVIDKQLEENIEMVEKKEKSFAVRIPVTEYRGVSGLPEPLEPVKLHTAKTAAVKGTFSPPESTWVYPCNSGPPYPVTGNIIPELNDHDDDRFQDAVGEPQLLCPVCNHTFLSTSDLITHVESHNLEKYCPVCSNLMDNVSQKEYENHVNECK</sequence>
<evidence type="ECO:0000256" key="3">
    <source>
        <dbReference type="SAM" id="Coils"/>
    </source>
</evidence>
<keyword evidence="2" id="KW-0863">Zinc-finger</keyword>
<dbReference type="Gene3D" id="2.60.40.2840">
    <property type="match status" value="1"/>
</dbReference>
<evidence type="ECO:0000313" key="5">
    <source>
        <dbReference type="EMBL" id="CAD5125724.1"/>
    </source>
</evidence>
<dbReference type="InterPro" id="IPR041611">
    <property type="entry name" value="SKICH"/>
</dbReference>
<dbReference type="InterPro" id="IPR013087">
    <property type="entry name" value="Znf_C2H2_type"/>
</dbReference>
<accession>A0A7I8WC36</accession>
<keyword evidence="6" id="KW-1185">Reference proteome</keyword>
<proteinExistence type="predicted"/>
<feature type="coiled-coil region" evidence="3">
    <location>
        <begin position="587"/>
        <end position="628"/>
    </location>
</feature>
<dbReference type="PROSITE" id="PS50157">
    <property type="entry name" value="ZINC_FINGER_C2H2_2"/>
    <property type="match status" value="1"/>
</dbReference>
<evidence type="ECO:0000313" key="6">
    <source>
        <dbReference type="Proteomes" id="UP000549394"/>
    </source>
</evidence>
<dbReference type="OrthoDB" id="10015001at2759"/>
<dbReference type="EMBL" id="CAJFCJ010000028">
    <property type="protein sequence ID" value="CAD5125724.1"/>
    <property type="molecule type" value="Genomic_DNA"/>
</dbReference>
<reference evidence="5 6" key="1">
    <citation type="submission" date="2020-08" db="EMBL/GenBank/DDBJ databases">
        <authorList>
            <person name="Hejnol A."/>
        </authorList>
    </citation>
    <scope>NUCLEOTIDE SEQUENCE [LARGE SCALE GENOMIC DNA]</scope>
</reference>
<name>A0A7I8WC36_9ANNE</name>
<dbReference type="Gene3D" id="6.20.250.40">
    <property type="match status" value="1"/>
</dbReference>
<dbReference type="AlphaFoldDB" id="A0A7I8WC36"/>
<feature type="domain" description="C2H2-type" evidence="4">
    <location>
        <begin position="728"/>
        <end position="755"/>
    </location>
</feature>
<dbReference type="InterPro" id="IPR051002">
    <property type="entry name" value="UBA_autophagy_assoc_protein"/>
</dbReference>
<feature type="coiled-coil region" evidence="3">
    <location>
        <begin position="461"/>
        <end position="506"/>
    </location>
</feature>
<feature type="coiled-coil region" evidence="3">
    <location>
        <begin position="389"/>
        <end position="434"/>
    </location>
</feature>
<feature type="coiled-coil region" evidence="3">
    <location>
        <begin position="151"/>
        <end position="290"/>
    </location>
</feature>
<dbReference type="PANTHER" id="PTHR31915:SF6">
    <property type="entry name" value="SKICH DOMAIN-CONTAINING PROTEIN"/>
    <property type="match status" value="1"/>
</dbReference>
<dbReference type="PROSITE" id="PS00028">
    <property type="entry name" value="ZINC_FINGER_C2H2_1"/>
    <property type="match status" value="1"/>
</dbReference>
<dbReference type="Proteomes" id="UP000549394">
    <property type="component" value="Unassembled WGS sequence"/>
</dbReference>
<keyword evidence="2" id="KW-0862">Zinc</keyword>
<protein>
    <submittedName>
        <fullName evidence="5">DgyrCDS13933</fullName>
    </submittedName>
</protein>
<dbReference type="Pfam" id="PF17751">
    <property type="entry name" value="SKICH"/>
    <property type="match status" value="1"/>
</dbReference>
<organism evidence="5 6">
    <name type="scientific">Dimorphilus gyrociliatus</name>
    <dbReference type="NCBI Taxonomy" id="2664684"/>
    <lineage>
        <taxon>Eukaryota</taxon>
        <taxon>Metazoa</taxon>
        <taxon>Spiralia</taxon>
        <taxon>Lophotrochozoa</taxon>
        <taxon>Annelida</taxon>
        <taxon>Polychaeta</taxon>
        <taxon>Polychaeta incertae sedis</taxon>
        <taxon>Dinophilidae</taxon>
        <taxon>Dimorphilus</taxon>
    </lineage>
</organism>
<dbReference type="GO" id="GO:0008270">
    <property type="term" value="F:zinc ion binding"/>
    <property type="evidence" value="ECO:0007669"/>
    <property type="project" value="UniProtKB-KW"/>
</dbReference>
<evidence type="ECO:0000256" key="2">
    <source>
        <dbReference type="PROSITE-ProRule" id="PRU00042"/>
    </source>
</evidence>
<evidence type="ECO:0000259" key="4">
    <source>
        <dbReference type="PROSITE" id="PS50157"/>
    </source>
</evidence>